<gene>
    <name evidence="3" type="ORF">CD32_13000</name>
</gene>
<feature type="domain" description="Uncharacterized protein YyaB-like PH" evidence="2">
    <location>
        <begin position="65"/>
        <end position="138"/>
    </location>
</feature>
<comment type="caution">
    <text evidence="3">The sequence shown here is derived from an EMBL/GenBank/DDBJ whole genome shotgun (WGS) entry which is preliminary data.</text>
</comment>
<keyword evidence="1" id="KW-1133">Transmembrane helix</keyword>
<evidence type="ECO:0000259" key="2">
    <source>
        <dbReference type="Pfam" id="PF06713"/>
    </source>
</evidence>
<dbReference type="Pfam" id="PF06713">
    <property type="entry name" value="bPH_4"/>
    <property type="match status" value="1"/>
</dbReference>
<dbReference type="RefSeq" id="WP_036155231.1">
    <property type="nucleotide sequence ID" value="NZ_AVCX01000005.1"/>
</dbReference>
<keyword evidence="1" id="KW-0472">Membrane</keyword>
<organism evidence="3 4">
    <name type="scientific">Lysinibacillus odysseyi 34hs-1 = NBRC 100172</name>
    <dbReference type="NCBI Taxonomy" id="1220589"/>
    <lineage>
        <taxon>Bacteria</taxon>
        <taxon>Bacillati</taxon>
        <taxon>Bacillota</taxon>
        <taxon>Bacilli</taxon>
        <taxon>Bacillales</taxon>
        <taxon>Bacillaceae</taxon>
        <taxon>Lysinibacillus</taxon>
    </lineage>
</organism>
<name>A0A0A3JBT8_9BACI</name>
<dbReference type="OrthoDB" id="6658731at2"/>
<dbReference type="STRING" id="1220589.CD32_13000"/>
<feature type="transmembrane region" description="Helical" evidence="1">
    <location>
        <begin position="48"/>
        <end position="70"/>
    </location>
</feature>
<evidence type="ECO:0000313" key="4">
    <source>
        <dbReference type="Proteomes" id="UP000030437"/>
    </source>
</evidence>
<evidence type="ECO:0000313" key="3">
    <source>
        <dbReference type="EMBL" id="KGR84492.1"/>
    </source>
</evidence>
<reference evidence="3 4" key="1">
    <citation type="submission" date="2014-02" db="EMBL/GenBank/DDBJ databases">
        <title>Draft genome sequence of Lysinibacillus odysseyi NBRC 100172.</title>
        <authorList>
            <person name="Zhang F."/>
            <person name="Wang G."/>
            <person name="Zhang L."/>
        </authorList>
    </citation>
    <scope>NUCLEOTIDE SEQUENCE [LARGE SCALE GENOMIC DNA]</scope>
    <source>
        <strain evidence="3 4">NBRC 100172</strain>
    </source>
</reference>
<proteinExistence type="predicted"/>
<protein>
    <recommendedName>
        <fullName evidence="2">Uncharacterized protein YyaB-like PH domain-containing protein</fullName>
    </recommendedName>
</protein>
<evidence type="ECO:0000256" key="1">
    <source>
        <dbReference type="SAM" id="Phobius"/>
    </source>
</evidence>
<dbReference type="eggNOG" id="COG3428">
    <property type="taxonomic scope" value="Bacteria"/>
</dbReference>
<feature type="transmembrane region" description="Helical" evidence="1">
    <location>
        <begin position="9"/>
        <end position="28"/>
    </location>
</feature>
<dbReference type="EMBL" id="JPVP01000056">
    <property type="protein sequence ID" value="KGR84492.1"/>
    <property type="molecule type" value="Genomic_DNA"/>
</dbReference>
<keyword evidence="4" id="KW-1185">Reference proteome</keyword>
<dbReference type="AlphaFoldDB" id="A0A0A3JBT8"/>
<accession>A0A0A3JBT8</accession>
<sequence length="149" mass="17412">MSFPSKKDLWMTIILWLFAVLFIIPPIFFPDVGVWMTPALFDKQWIKIATLSSIGLFLLSFWFNTVYIIADNLLIIRYGPFTKKIKIADIHRVRETRNLFSAPALSMDKLEISYGKFEVIAVSPKDRDEFIRLLANENPAIKWEIKKEN</sequence>
<dbReference type="GO" id="GO:0030153">
    <property type="term" value="P:bacteriocin immunity"/>
    <property type="evidence" value="ECO:0007669"/>
    <property type="project" value="InterPro"/>
</dbReference>
<dbReference type="InterPro" id="IPR009589">
    <property type="entry name" value="PH_YyaB-like"/>
</dbReference>
<dbReference type="Proteomes" id="UP000030437">
    <property type="component" value="Unassembled WGS sequence"/>
</dbReference>
<keyword evidence="1" id="KW-0812">Transmembrane</keyword>